<feature type="transmembrane region" description="Helical" evidence="1">
    <location>
        <begin position="12"/>
        <end position="36"/>
    </location>
</feature>
<dbReference type="PANTHER" id="PTHR36840:SF1">
    <property type="entry name" value="BLL5714 PROTEIN"/>
    <property type="match status" value="1"/>
</dbReference>
<keyword evidence="3" id="KW-1185">Reference proteome</keyword>
<keyword evidence="1" id="KW-0812">Transmembrane</keyword>
<gene>
    <name evidence="2" type="ORF">GCM10009836_49410</name>
</gene>
<dbReference type="Pfam" id="PF06772">
    <property type="entry name" value="LtrA"/>
    <property type="match status" value="1"/>
</dbReference>
<feature type="transmembrane region" description="Helical" evidence="1">
    <location>
        <begin position="270"/>
        <end position="293"/>
    </location>
</feature>
<dbReference type="EMBL" id="BAAAQK010000018">
    <property type="protein sequence ID" value="GAA1863163.1"/>
    <property type="molecule type" value="Genomic_DNA"/>
</dbReference>
<sequence length="404" mass="43414">MVTPRRTRIEAVTEGASVTTLELFFDLVFVFALTRVTDWMAEDPSAEAVLRGVLILIVMWWSWVGYSWLGNVVKADEGLIRIGMFVAMAAVFVGAITIPEAFDDLPGGLSGPVVFAVAYFCVRLVHLAMFWISSRGDAQLRGQVLRFVPSVVLGTVLLLIASQTEGWVQTALWIAAVLGDYLGTALAGSAWRLNSAGHFAERHGLIIIVALGESIVSIGIGVAELPISWPIIIGSALGLAVAGAMWWAYFDVTALLTEHALAEATGERRIKLATGGYTFLHLPMVVGIILMSLGLKKALLYIGGGDGHSLADPIYGIPLAALYGGAVLYLFAHVGFKWYVVHTFSPVRVVVGVVLLAITPLVAHLPAMLTLTILAVVLGGLVGYETHHHRELRHRVRHGGELPA</sequence>
<protein>
    <submittedName>
        <fullName evidence="2">Low temperature requirement protein A</fullName>
    </submittedName>
</protein>
<proteinExistence type="predicted"/>
<feature type="transmembrane region" description="Helical" evidence="1">
    <location>
        <begin position="203"/>
        <end position="223"/>
    </location>
</feature>
<evidence type="ECO:0000313" key="3">
    <source>
        <dbReference type="Proteomes" id="UP001500449"/>
    </source>
</evidence>
<dbReference type="RefSeq" id="WP_344421573.1">
    <property type="nucleotide sequence ID" value="NZ_BAAAQK010000018.1"/>
</dbReference>
<evidence type="ECO:0000313" key="2">
    <source>
        <dbReference type="EMBL" id="GAA1863163.1"/>
    </source>
</evidence>
<dbReference type="PANTHER" id="PTHR36840">
    <property type="entry name" value="BLL5714 PROTEIN"/>
    <property type="match status" value="1"/>
</dbReference>
<keyword evidence="1" id="KW-1133">Transmembrane helix</keyword>
<reference evidence="2 3" key="1">
    <citation type="journal article" date="2019" name="Int. J. Syst. Evol. Microbiol.">
        <title>The Global Catalogue of Microorganisms (GCM) 10K type strain sequencing project: providing services to taxonomists for standard genome sequencing and annotation.</title>
        <authorList>
            <consortium name="The Broad Institute Genomics Platform"/>
            <consortium name="The Broad Institute Genome Sequencing Center for Infectious Disease"/>
            <person name="Wu L."/>
            <person name="Ma J."/>
        </authorList>
    </citation>
    <scope>NUCLEOTIDE SEQUENCE [LARGE SCALE GENOMIC DNA]</scope>
    <source>
        <strain evidence="2 3">JCM 16009</strain>
    </source>
</reference>
<feature type="transmembrane region" description="Helical" evidence="1">
    <location>
        <begin position="144"/>
        <end position="164"/>
    </location>
</feature>
<keyword evidence="1" id="KW-0472">Membrane</keyword>
<organism evidence="2 3">
    <name type="scientific">Pseudonocardia ailaonensis</name>
    <dbReference type="NCBI Taxonomy" id="367279"/>
    <lineage>
        <taxon>Bacteria</taxon>
        <taxon>Bacillati</taxon>
        <taxon>Actinomycetota</taxon>
        <taxon>Actinomycetes</taxon>
        <taxon>Pseudonocardiales</taxon>
        <taxon>Pseudonocardiaceae</taxon>
        <taxon>Pseudonocardia</taxon>
    </lineage>
</organism>
<comment type="caution">
    <text evidence="2">The sequence shown here is derived from an EMBL/GenBank/DDBJ whole genome shotgun (WGS) entry which is preliminary data.</text>
</comment>
<feature type="transmembrane region" description="Helical" evidence="1">
    <location>
        <begin position="229"/>
        <end position="249"/>
    </location>
</feature>
<dbReference type="Proteomes" id="UP001500449">
    <property type="component" value="Unassembled WGS sequence"/>
</dbReference>
<feature type="transmembrane region" description="Helical" evidence="1">
    <location>
        <begin position="48"/>
        <end position="66"/>
    </location>
</feature>
<feature type="transmembrane region" description="Helical" evidence="1">
    <location>
        <begin position="110"/>
        <end position="132"/>
    </location>
</feature>
<feature type="transmembrane region" description="Helical" evidence="1">
    <location>
        <begin position="170"/>
        <end position="191"/>
    </location>
</feature>
<evidence type="ECO:0000256" key="1">
    <source>
        <dbReference type="SAM" id="Phobius"/>
    </source>
</evidence>
<accession>A0ABN2NCW7</accession>
<feature type="transmembrane region" description="Helical" evidence="1">
    <location>
        <begin position="313"/>
        <end position="332"/>
    </location>
</feature>
<name>A0ABN2NCW7_9PSEU</name>
<feature type="transmembrane region" description="Helical" evidence="1">
    <location>
        <begin position="78"/>
        <end position="98"/>
    </location>
</feature>
<dbReference type="InterPro" id="IPR010640">
    <property type="entry name" value="Low_temperature_requirement_A"/>
</dbReference>